<protein>
    <recommendedName>
        <fullName evidence="1">Endonuclease GajA/Old nuclease/RecF-like AAA domain-containing protein</fullName>
    </recommendedName>
</protein>
<evidence type="ECO:0000259" key="1">
    <source>
        <dbReference type="Pfam" id="PF13175"/>
    </source>
</evidence>
<dbReference type="InterPro" id="IPR051396">
    <property type="entry name" value="Bact_Antivir_Def_Nuclease"/>
</dbReference>
<dbReference type="SUPFAM" id="SSF52540">
    <property type="entry name" value="P-loop containing nucleoside triphosphate hydrolases"/>
    <property type="match status" value="1"/>
</dbReference>
<dbReference type="EMBL" id="CP040812">
    <property type="protein sequence ID" value="QCY69071.1"/>
    <property type="molecule type" value="Genomic_DNA"/>
</dbReference>
<dbReference type="PANTHER" id="PTHR43581:SF2">
    <property type="entry name" value="EXCINUCLEASE ATPASE SUBUNIT"/>
    <property type="match status" value="1"/>
</dbReference>
<dbReference type="RefSeq" id="WP_139065647.1">
    <property type="nucleotide sequence ID" value="NZ_CP040812.1"/>
</dbReference>
<dbReference type="AlphaFoldDB" id="A0A5B7X320"/>
<dbReference type="OrthoDB" id="9792800at2"/>
<sequence>MKIELRNFGPIDRLQFDLNKDLHLIFGQNAIGKSYATYGIYCLIKNIKNKSFRNRYFYYRDLDTNDFHKFIKNTLKNRKKQQRIDLSLKYKTLIENELRLIILSGLQNSLRNTFSSLHNLKNRFTNKNFEFIIYLSDSEKIRIFADDEGTLDLEYLSKKNKLEFILKDTKTTKFSLYSDDKKQFGKGKEDDFLIEFVRFSIGNVENILKRLDHDIRDIYYLPASRSGLYQALSAFTPMIAELTQNRFFMQNKSIELPSLSEPLSDYFIDLSTVDKKNSNKEFTEVINFLEKEILKGAVKYDEKTKRILYLPQNVNLELNLSEASSMVAELSPLVLYFKHILNYKYSSLNPQDRFFFDGYYQRRSAPRGYDILFVEEPEAHLHPEIQVKLIDLFVQLTNQKLKIFITSHSNYMFNKLNNLLIKKDIKENKVKVYHLVHTKEGPGIRKICR</sequence>
<keyword evidence="3" id="KW-1185">Reference proteome</keyword>
<dbReference type="Proteomes" id="UP000309016">
    <property type="component" value="Chromosome"/>
</dbReference>
<dbReference type="KEGG" id="afla:FHG64_06430"/>
<evidence type="ECO:0000313" key="2">
    <source>
        <dbReference type="EMBL" id="QCY69071.1"/>
    </source>
</evidence>
<dbReference type="InterPro" id="IPR027417">
    <property type="entry name" value="P-loop_NTPase"/>
</dbReference>
<gene>
    <name evidence="2" type="ORF">FHG64_06430</name>
</gene>
<proteinExistence type="predicted"/>
<name>A0A5B7X320_9FLAO</name>
<dbReference type="PANTHER" id="PTHR43581">
    <property type="entry name" value="ATP/GTP PHOSPHATASE"/>
    <property type="match status" value="1"/>
</dbReference>
<feature type="domain" description="Endonuclease GajA/Old nuclease/RecF-like AAA" evidence="1">
    <location>
        <begin position="1"/>
        <end position="412"/>
    </location>
</feature>
<dbReference type="Pfam" id="PF13175">
    <property type="entry name" value="AAA_15"/>
    <property type="match status" value="1"/>
</dbReference>
<reference evidence="2 3" key="1">
    <citation type="submission" date="2019-06" db="EMBL/GenBank/DDBJ databases">
        <title>Complete genome sequence of Antarcticibacterium flavum KCTC 52984T from an Antarctic marine sediment.</title>
        <authorList>
            <person name="Lee Y.M."/>
            <person name="Shin S.C."/>
        </authorList>
    </citation>
    <scope>NUCLEOTIDE SEQUENCE [LARGE SCALE GENOMIC DNA]</scope>
    <source>
        <strain evidence="2 3">KCTC 52984</strain>
    </source>
</reference>
<organism evidence="2 3">
    <name type="scientific">Antarcticibacterium flavum</name>
    <dbReference type="NCBI Taxonomy" id="2058175"/>
    <lineage>
        <taxon>Bacteria</taxon>
        <taxon>Pseudomonadati</taxon>
        <taxon>Bacteroidota</taxon>
        <taxon>Flavobacteriia</taxon>
        <taxon>Flavobacteriales</taxon>
        <taxon>Flavobacteriaceae</taxon>
        <taxon>Antarcticibacterium</taxon>
    </lineage>
</organism>
<evidence type="ECO:0000313" key="3">
    <source>
        <dbReference type="Proteomes" id="UP000309016"/>
    </source>
</evidence>
<dbReference type="InterPro" id="IPR041685">
    <property type="entry name" value="AAA_GajA/Old/RecF-like"/>
</dbReference>
<dbReference type="Gene3D" id="3.40.50.300">
    <property type="entry name" value="P-loop containing nucleotide triphosphate hydrolases"/>
    <property type="match status" value="2"/>
</dbReference>
<accession>A0A5B7X320</accession>